<dbReference type="Proteomes" id="UP000237105">
    <property type="component" value="Unassembled WGS sequence"/>
</dbReference>
<gene>
    <name evidence="2" type="ORF">PanWU01x14_228790</name>
</gene>
<name>A0A2P5BLI3_PARAD</name>
<sequence length="60" mass="6255">TSSTSGYSTQFASSRTDEILIADKVLGVRRGVGPKLKEAASTSSTVASPSWDPLVPDSEL</sequence>
<protein>
    <submittedName>
        <fullName evidence="2">Uncharacterized protein</fullName>
    </submittedName>
</protein>
<reference evidence="3" key="1">
    <citation type="submission" date="2016-06" db="EMBL/GenBank/DDBJ databases">
        <title>Parallel loss of symbiosis genes in relatives of nitrogen-fixing non-legume Parasponia.</title>
        <authorList>
            <person name="Van Velzen R."/>
            <person name="Holmer R."/>
            <person name="Bu F."/>
            <person name="Rutten L."/>
            <person name="Van Zeijl A."/>
            <person name="Liu W."/>
            <person name="Santuari L."/>
            <person name="Cao Q."/>
            <person name="Sharma T."/>
            <person name="Shen D."/>
            <person name="Roswanjaya Y."/>
            <person name="Wardhani T."/>
            <person name="Kalhor M.S."/>
            <person name="Jansen J."/>
            <person name="Van den Hoogen J."/>
            <person name="Gungor B."/>
            <person name="Hartog M."/>
            <person name="Hontelez J."/>
            <person name="Verver J."/>
            <person name="Yang W.-C."/>
            <person name="Schijlen E."/>
            <person name="Repin R."/>
            <person name="Schilthuizen M."/>
            <person name="Schranz E."/>
            <person name="Heidstra R."/>
            <person name="Miyata K."/>
            <person name="Fedorova E."/>
            <person name="Kohlen W."/>
            <person name="Bisseling T."/>
            <person name="Smit S."/>
            <person name="Geurts R."/>
        </authorList>
    </citation>
    <scope>NUCLEOTIDE SEQUENCE [LARGE SCALE GENOMIC DNA]</scope>
    <source>
        <strain evidence="3">cv. WU1-14</strain>
    </source>
</reference>
<accession>A0A2P5BLI3</accession>
<proteinExistence type="predicted"/>
<evidence type="ECO:0000313" key="3">
    <source>
        <dbReference type="Proteomes" id="UP000237105"/>
    </source>
</evidence>
<feature type="region of interest" description="Disordered" evidence="1">
    <location>
        <begin position="36"/>
        <end position="60"/>
    </location>
</feature>
<organism evidence="2 3">
    <name type="scientific">Parasponia andersonii</name>
    <name type="common">Sponia andersonii</name>
    <dbReference type="NCBI Taxonomy" id="3476"/>
    <lineage>
        <taxon>Eukaryota</taxon>
        <taxon>Viridiplantae</taxon>
        <taxon>Streptophyta</taxon>
        <taxon>Embryophyta</taxon>
        <taxon>Tracheophyta</taxon>
        <taxon>Spermatophyta</taxon>
        <taxon>Magnoliopsida</taxon>
        <taxon>eudicotyledons</taxon>
        <taxon>Gunneridae</taxon>
        <taxon>Pentapetalae</taxon>
        <taxon>rosids</taxon>
        <taxon>fabids</taxon>
        <taxon>Rosales</taxon>
        <taxon>Cannabaceae</taxon>
        <taxon>Parasponia</taxon>
    </lineage>
</organism>
<evidence type="ECO:0000313" key="2">
    <source>
        <dbReference type="EMBL" id="PON49646.1"/>
    </source>
</evidence>
<dbReference type="EMBL" id="JXTB01000257">
    <property type="protein sequence ID" value="PON49646.1"/>
    <property type="molecule type" value="Genomic_DNA"/>
</dbReference>
<feature type="compositionally biased region" description="Low complexity" evidence="1">
    <location>
        <begin position="39"/>
        <end position="50"/>
    </location>
</feature>
<dbReference type="AlphaFoldDB" id="A0A2P5BLI3"/>
<evidence type="ECO:0000256" key="1">
    <source>
        <dbReference type="SAM" id="MobiDB-lite"/>
    </source>
</evidence>
<feature type="non-terminal residue" evidence="2">
    <location>
        <position position="1"/>
    </location>
</feature>
<comment type="caution">
    <text evidence="2">The sequence shown here is derived from an EMBL/GenBank/DDBJ whole genome shotgun (WGS) entry which is preliminary data.</text>
</comment>
<keyword evidence="3" id="KW-1185">Reference proteome</keyword>